<dbReference type="AlphaFoldDB" id="A0A3D9HJZ9"/>
<dbReference type="PANTHER" id="PTHR30283">
    <property type="entry name" value="PEROXIDE STRESS RESPONSE PROTEIN YAAA"/>
    <property type="match status" value="1"/>
</dbReference>
<dbReference type="RefSeq" id="WP_115937072.1">
    <property type="nucleotide sequence ID" value="NZ_QRDW01000005.1"/>
</dbReference>
<name>A0A3D9HJZ9_9PROT</name>
<dbReference type="EMBL" id="QRDW01000005">
    <property type="protein sequence ID" value="RED49827.1"/>
    <property type="molecule type" value="Genomic_DNA"/>
</dbReference>
<dbReference type="PANTHER" id="PTHR30283:SF4">
    <property type="entry name" value="PEROXIDE STRESS RESISTANCE PROTEIN YAAA"/>
    <property type="match status" value="1"/>
</dbReference>
<proteinExistence type="inferred from homology"/>
<evidence type="ECO:0000256" key="1">
    <source>
        <dbReference type="HAMAP-Rule" id="MF_00652"/>
    </source>
</evidence>
<evidence type="ECO:0000313" key="2">
    <source>
        <dbReference type="EMBL" id="RED49827.1"/>
    </source>
</evidence>
<comment type="similarity">
    <text evidence="1">Belongs to the UPF0246 family.</text>
</comment>
<dbReference type="GO" id="GO:0033194">
    <property type="term" value="P:response to hydroperoxide"/>
    <property type="evidence" value="ECO:0007669"/>
    <property type="project" value="TreeGrafter"/>
</dbReference>
<accession>A0A3D9HJZ9</accession>
<dbReference type="InterPro" id="IPR005583">
    <property type="entry name" value="YaaA"/>
</dbReference>
<dbReference type="Proteomes" id="UP000256845">
    <property type="component" value="Unassembled WGS sequence"/>
</dbReference>
<dbReference type="Pfam" id="PF03883">
    <property type="entry name" value="H2O2_YaaD"/>
    <property type="match status" value="1"/>
</dbReference>
<dbReference type="NCBIfam" id="NF002542">
    <property type="entry name" value="PRK02101.1-3"/>
    <property type="match status" value="1"/>
</dbReference>
<organism evidence="2 3">
    <name type="scientific">Aestuariispira insulae</name>
    <dbReference type="NCBI Taxonomy" id="1461337"/>
    <lineage>
        <taxon>Bacteria</taxon>
        <taxon>Pseudomonadati</taxon>
        <taxon>Pseudomonadota</taxon>
        <taxon>Alphaproteobacteria</taxon>
        <taxon>Rhodospirillales</taxon>
        <taxon>Kiloniellaceae</taxon>
        <taxon>Aestuariispira</taxon>
    </lineage>
</organism>
<reference evidence="2 3" key="1">
    <citation type="submission" date="2018-07" db="EMBL/GenBank/DDBJ databases">
        <title>Genomic Encyclopedia of Type Strains, Phase III (KMG-III): the genomes of soil and plant-associated and newly described type strains.</title>
        <authorList>
            <person name="Whitman W."/>
        </authorList>
    </citation>
    <scope>NUCLEOTIDE SEQUENCE [LARGE SCALE GENOMIC DNA]</scope>
    <source>
        <strain evidence="2 3">CECT 8488</strain>
    </source>
</reference>
<evidence type="ECO:0000313" key="3">
    <source>
        <dbReference type="Proteomes" id="UP000256845"/>
    </source>
</evidence>
<sequence length="259" mass="29168">MLALISPAKKLSFEETAPFETHSQPAFLDDCAKLANEARSLTRADLSRLMKISDSLADLNYQRFQDFSTPFTLANAKQAALMFNGDTYVGLDAPSLSEADFAYAQDHLRILSGLYGLLRPLDLMQPYRLEMGTRFKNSRGNDLYAWWGDSLTRAINDITASHKDGTVINCASNEYFKAVKTKELKTRLITPVFKEIKAGQAKVVGFSAKRARGMMARFIIQNRIEAPESIKDFKEGGYQFRPDLSNDNDWVFTRDHDAA</sequence>
<dbReference type="OrthoDB" id="9777133at2"/>
<gene>
    <name evidence="2" type="ORF">DFP90_105199</name>
</gene>
<comment type="caution">
    <text evidence="2">The sequence shown here is derived from an EMBL/GenBank/DDBJ whole genome shotgun (WGS) entry which is preliminary data.</text>
</comment>
<dbReference type="HAMAP" id="MF_00652">
    <property type="entry name" value="UPF0246"/>
    <property type="match status" value="1"/>
</dbReference>
<dbReference type="GO" id="GO:0005829">
    <property type="term" value="C:cytosol"/>
    <property type="evidence" value="ECO:0007669"/>
    <property type="project" value="TreeGrafter"/>
</dbReference>
<keyword evidence="3" id="KW-1185">Reference proteome</keyword>
<protein>
    <recommendedName>
        <fullName evidence="1">UPF0246 protein DFP90_105199</fullName>
    </recommendedName>
</protein>